<keyword evidence="6" id="KW-0378">Hydrolase</keyword>
<gene>
    <name evidence="10" type="ORF">VKT23_005278</name>
</gene>
<dbReference type="SUPFAM" id="SSF54001">
    <property type="entry name" value="Cysteine proteinases"/>
    <property type="match status" value="1"/>
</dbReference>
<feature type="compositionally biased region" description="Low complexity" evidence="8">
    <location>
        <begin position="528"/>
        <end position="542"/>
    </location>
</feature>
<feature type="compositionally biased region" description="Basic and acidic residues" evidence="8">
    <location>
        <begin position="730"/>
        <end position="747"/>
    </location>
</feature>
<evidence type="ECO:0000256" key="7">
    <source>
        <dbReference type="ARBA" id="ARBA00022807"/>
    </source>
</evidence>
<dbReference type="Proteomes" id="UP001498398">
    <property type="component" value="Unassembled WGS sequence"/>
</dbReference>
<dbReference type="InterPro" id="IPR050164">
    <property type="entry name" value="Peptidase_C19"/>
</dbReference>
<evidence type="ECO:0000259" key="9">
    <source>
        <dbReference type="PROSITE" id="PS50235"/>
    </source>
</evidence>
<dbReference type="PROSITE" id="PS50235">
    <property type="entry name" value="USP_3"/>
    <property type="match status" value="1"/>
</dbReference>
<dbReference type="PROSITE" id="PS00973">
    <property type="entry name" value="USP_2"/>
    <property type="match status" value="1"/>
</dbReference>
<protein>
    <recommendedName>
        <fullName evidence="3">ubiquitinyl hydrolase 1</fullName>
        <ecNumber evidence="3">3.4.19.12</ecNumber>
    </recommendedName>
</protein>
<feature type="compositionally biased region" description="Low complexity" evidence="8">
    <location>
        <begin position="879"/>
        <end position="916"/>
    </location>
</feature>
<proteinExistence type="inferred from homology"/>
<dbReference type="Pfam" id="PF00443">
    <property type="entry name" value="UCH"/>
    <property type="match status" value="1"/>
</dbReference>
<comment type="caution">
    <text evidence="10">The sequence shown here is derived from an EMBL/GenBank/DDBJ whole genome shotgun (WGS) entry which is preliminary data.</text>
</comment>
<dbReference type="InterPro" id="IPR001394">
    <property type="entry name" value="Peptidase_C19_UCH"/>
</dbReference>
<keyword evidence="5" id="KW-0833">Ubl conjugation pathway</keyword>
<evidence type="ECO:0000256" key="3">
    <source>
        <dbReference type="ARBA" id="ARBA00012759"/>
    </source>
</evidence>
<keyword evidence="11" id="KW-1185">Reference proteome</keyword>
<feature type="compositionally biased region" description="Low complexity" evidence="8">
    <location>
        <begin position="936"/>
        <end position="952"/>
    </location>
</feature>
<feature type="compositionally biased region" description="Basic and acidic residues" evidence="8">
    <location>
        <begin position="340"/>
        <end position="358"/>
    </location>
</feature>
<dbReference type="EC" id="3.4.19.12" evidence="3"/>
<feature type="compositionally biased region" description="Basic and acidic residues" evidence="8">
    <location>
        <begin position="413"/>
        <end position="439"/>
    </location>
</feature>
<feature type="compositionally biased region" description="Basic and acidic residues" evidence="8">
    <location>
        <begin position="509"/>
        <end position="520"/>
    </location>
</feature>
<keyword evidence="7" id="KW-0788">Thiol protease</keyword>
<feature type="region of interest" description="Disordered" evidence="8">
    <location>
        <begin position="271"/>
        <end position="559"/>
    </location>
</feature>
<comment type="catalytic activity">
    <reaction evidence="1">
        <text>Thiol-dependent hydrolysis of ester, thioester, amide, peptide and isopeptide bonds formed by the C-terminal Gly of ubiquitin (a 76-residue protein attached to proteins as an intracellular targeting signal).</text>
        <dbReference type="EC" id="3.4.19.12"/>
    </reaction>
</comment>
<evidence type="ECO:0000313" key="10">
    <source>
        <dbReference type="EMBL" id="KAK7465299.1"/>
    </source>
</evidence>
<dbReference type="PANTHER" id="PTHR24006:SF888">
    <property type="entry name" value="UBIQUITIN CARBOXYL-TERMINAL HYDROLASE 30"/>
    <property type="match status" value="1"/>
</dbReference>
<feature type="region of interest" description="Disordered" evidence="8">
    <location>
        <begin position="684"/>
        <end position="962"/>
    </location>
</feature>
<organism evidence="10 11">
    <name type="scientific">Marasmiellus scandens</name>
    <dbReference type="NCBI Taxonomy" id="2682957"/>
    <lineage>
        <taxon>Eukaryota</taxon>
        <taxon>Fungi</taxon>
        <taxon>Dikarya</taxon>
        <taxon>Basidiomycota</taxon>
        <taxon>Agaricomycotina</taxon>
        <taxon>Agaricomycetes</taxon>
        <taxon>Agaricomycetidae</taxon>
        <taxon>Agaricales</taxon>
        <taxon>Marasmiineae</taxon>
        <taxon>Omphalotaceae</taxon>
        <taxon>Marasmiellus</taxon>
    </lineage>
</organism>
<feature type="region of interest" description="Disordered" evidence="8">
    <location>
        <begin position="1030"/>
        <end position="1049"/>
    </location>
</feature>
<feature type="compositionally biased region" description="Basic and acidic residues" evidence="8">
    <location>
        <begin position="1030"/>
        <end position="1042"/>
    </location>
</feature>
<feature type="compositionally biased region" description="Polar residues" evidence="8">
    <location>
        <begin position="287"/>
        <end position="297"/>
    </location>
</feature>
<evidence type="ECO:0000256" key="2">
    <source>
        <dbReference type="ARBA" id="ARBA00009085"/>
    </source>
</evidence>
<accession>A0ABR1JUE3</accession>
<dbReference type="InterPro" id="IPR028889">
    <property type="entry name" value="USP"/>
</dbReference>
<evidence type="ECO:0000256" key="4">
    <source>
        <dbReference type="ARBA" id="ARBA00022670"/>
    </source>
</evidence>
<feature type="compositionally biased region" description="Low complexity" evidence="8">
    <location>
        <begin position="802"/>
        <end position="815"/>
    </location>
</feature>
<dbReference type="Gene3D" id="3.90.70.10">
    <property type="entry name" value="Cysteine proteinases"/>
    <property type="match status" value="2"/>
</dbReference>
<evidence type="ECO:0000256" key="1">
    <source>
        <dbReference type="ARBA" id="ARBA00000707"/>
    </source>
</evidence>
<dbReference type="PANTHER" id="PTHR24006">
    <property type="entry name" value="UBIQUITIN CARBOXYL-TERMINAL HYDROLASE"/>
    <property type="match status" value="1"/>
</dbReference>
<feature type="compositionally biased region" description="Acidic residues" evidence="8">
    <location>
        <begin position="699"/>
        <end position="729"/>
    </location>
</feature>
<feature type="compositionally biased region" description="Polar residues" evidence="8">
    <location>
        <begin position="481"/>
        <end position="507"/>
    </location>
</feature>
<feature type="region of interest" description="Disordered" evidence="8">
    <location>
        <begin position="168"/>
        <end position="208"/>
    </location>
</feature>
<feature type="domain" description="USP" evidence="9">
    <location>
        <begin position="30"/>
        <end position="1139"/>
    </location>
</feature>
<dbReference type="InterPro" id="IPR018200">
    <property type="entry name" value="USP_CS"/>
</dbReference>
<feature type="compositionally biased region" description="Basic residues" evidence="8">
    <location>
        <begin position="178"/>
        <end position="188"/>
    </location>
</feature>
<reference evidence="10 11" key="1">
    <citation type="submission" date="2024-01" db="EMBL/GenBank/DDBJ databases">
        <title>A draft genome for the cacao thread blight pathogen Marasmiellus scandens.</title>
        <authorList>
            <person name="Baruah I.K."/>
            <person name="Leung J."/>
            <person name="Bukari Y."/>
            <person name="Amoako-Attah I."/>
            <person name="Meinhardt L.W."/>
            <person name="Bailey B.A."/>
            <person name="Cohen S.P."/>
        </authorList>
    </citation>
    <scope>NUCLEOTIDE SEQUENCE [LARGE SCALE GENOMIC DNA]</scope>
    <source>
        <strain evidence="10 11">GH-19</strain>
    </source>
</reference>
<dbReference type="EMBL" id="JBANRG010000006">
    <property type="protein sequence ID" value="KAK7465299.1"/>
    <property type="molecule type" value="Genomic_DNA"/>
</dbReference>
<feature type="compositionally biased region" description="Polar residues" evidence="8">
    <location>
        <begin position="766"/>
        <end position="783"/>
    </location>
</feature>
<comment type="similarity">
    <text evidence="2">Belongs to the peptidase C19 family.</text>
</comment>
<evidence type="ECO:0000313" key="11">
    <source>
        <dbReference type="Proteomes" id="UP001498398"/>
    </source>
</evidence>
<name>A0ABR1JUE3_9AGAR</name>
<evidence type="ECO:0000256" key="6">
    <source>
        <dbReference type="ARBA" id="ARBA00022801"/>
    </source>
</evidence>
<dbReference type="InterPro" id="IPR038765">
    <property type="entry name" value="Papain-like_cys_pep_sf"/>
</dbReference>
<sequence>MLKAKSPTPQELYRARKQQEEQEKLAYLPPGLVNHGNTCFMNSVLQGLIATRLLSNLVHFEPIPERVQQNSSTLIASQRSPQLTNGHQLGGIYEQEWDNGMPIGDVFVGVIYRAWEVQRHRRRESLSPRPLLAALGRKYDQYLDFAQQDAHEFLRILLDAMRMEEFDVIKKRQPPPPKSKRKSLRRRTTLTPASIGSSEDPNAARPRDSEELQLMSLSDMLFGGKLTSVLVCQKCKHISQTYEDFNDLSLSLKAEDYAKERKRDRFKKLARKMGMPVRKHKDDSRKISQSSTGTTTPGIVPEESIRPSLSPSDASEKPLGESSVPMRPSSVPPSPAPSGLDRHEPPLSIDVSRRRSLDGIRVSSDSAYKESDDEDGAIVVIQPEDVRTEISPLSSTSSRDKPLPLSPGSHPPSPDDRKIEFADAPKVERSEKEKDKSKAADSWARLGRRISLTVGIGKDKDKSGKSRSRSRTRKNGESGKDGSSTPQIRLSRPSMSPERSSTPQSFVQDGKENTESDSGKKPRSRPHSLSPTASSTAVSSTAIPIFQRSKSPKPPKPSRAEAEYLRAILADVTAAPVTVNHSLAFFQHHTSSNAEVNSVGSSSSSVPSTNPGLLHSATSLSLGSAQSTSNALANNLWMKLGQLPLPGVEECLKMFTAVEVLDGENMVGCRRCWKIANGWYDEDQRAKRREERRRRREMEEDNEEDNESDEDGRDGDESADEDDDGDDDDILAKDSERSTEDESDRHFRLASSAPTSPSFPHEDHSSMYTHQNVSDGFSLNPQGNDAHGSERMAPPPLKLQYSSNSTSTDGSGSTSPALLTARPGGPGFAAIKGELNPGGTEDPPVSSNGVNGNRRPPVRREDSYTPSSTDYSTDDGESDAASVDTTASASVSVRSAASSTWTSVSPAGDSSTSRSSSSHRDQTIQAPALQMSRSEPTSVTSQTSSQSPSNKPTKSKQPKPTLMRPAYKRYLIATPPPILVIHLKRFQQVSKVPMMSFSTGFKKMDDYVAFPEFLDLTPFMAPKKEDFGLGSEKGKVKDLKREKERKKGGKEKERVMYRLYAVVVHIGNMLGGHYIAYTALPNSEDVGMDKNPPSGVDPSSSLPPQTGRQWAYISDTVVKLTTLEEVLKAKAYICMYERI</sequence>
<evidence type="ECO:0000256" key="5">
    <source>
        <dbReference type="ARBA" id="ARBA00022786"/>
    </source>
</evidence>
<dbReference type="PROSITE" id="PS00972">
    <property type="entry name" value="USP_1"/>
    <property type="match status" value="1"/>
</dbReference>
<evidence type="ECO:0000256" key="8">
    <source>
        <dbReference type="SAM" id="MobiDB-lite"/>
    </source>
</evidence>
<keyword evidence="4" id="KW-0645">Protease</keyword>